<keyword evidence="3" id="KW-1185">Reference proteome</keyword>
<evidence type="ECO:0000259" key="1">
    <source>
        <dbReference type="Pfam" id="PF06527"/>
    </source>
</evidence>
<name>A0ABY7UV01_9RHOB</name>
<dbReference type="RefSeq" id="WP_273743973.1">
    <property type="nucleotide sequence ID" value="NZ_CP117466.1"/>
</dbReference>
<evidence type="ECO:0000313" key="3">
    <source>
        <dbReference type="Proteomes" id="UP001216899"/>
    </source>
</evidence>
<reference evidence="2 3" key="1">
    <citation type="submission" date="2023-02" db="EMBL/GenBank/DDBJ databases">
        <title>Whole genome sequenc of Paracoccus marcusii MBLB0836.</title>
        <authorList>
            <person name="Seo M.-J."/>
            <person name="Cho E.-S."/>
            <person name="Hwang C.Y."/>
        </authorList>
    </citation>
    <scope>NUCLEOTIDE SEQUENCE [LARGE SCALE GENOMIC DNA]</scope>
    <source>
        <strain evidence="2 3">MBLB0836</strain>
    </source>
</reference>
<dbReference type="Pfam" id="PF06527">
    <property type="entry name" value="TniQ"/>
    <property type="match status" value="1"/>
</dbReference>
<dbReference type="Proteomes" id="UP001216899">
    <property type="component" value="Chromosome"/>
</dbReference>
<feature type="domain" description="TniQ" evidence="1">
    <location>
        <begin position="9"/>
        <end position="139"/>
    </location>
</feature>
<protein>
    <submittedName>
        <fullName evidence="2">TniQ family protein</fullName>
    </submittedName>
</protein>
<accession>A0ABY7UV01</accession>
<dbReference type="InterPro" id="IPR009492">
    <property type="entry name" value="TniQ"/>
</dbReference>
<gene>
    <name evidence="2" type="ORF">PRL19_04130</name>
</gene>
<evidence type="ECO:0000313" key="2">
    <source>
        <dbReference type="EMBL" id="WDA13448.1"/>
    </source>
</evidence>
<dbReference type="EMBL" id="CP117466">
    <property type="protein sequence ID" value="WDA13448.1"/>
    <property type="molecule type" value="Genomic_DNA"/>
</dbReference>
<sequence length="605" mass="67445">MFSSLKQLPLTVDLVPGECATSLGSRLARRNGVQRLITFCSDVGIDYFALANGDPQEVGRLAALAGVDSACLQMNTPQLIEPGWFRLGEERIKFTAFSRTSLRSCPACLTAGLHVDYSAHHGLWQLTSVRTCAVHGCYLVPLPPRQNGNDTFDIMRMLEEYVPVEPAPARADDLELERYLRQRVKTGAGDGWLGRLPYHVAAQTCEGFGLLLTRGADTKRDLVAPAEWAAAGTAGFRVLCKGPDAFRAKLKDIQMAQPIDATLYRTRFRVFFEWLRYRDDDPDFDSIRDIVRDFVFRNFPIAEGQVVLGQPCPEQYVHSFATARSTFGISSWQLGRRLAACGLAQRSNVSKRFILSDYAPADVVRGIVTEVDALLNATEAAERVGVDRIMMTKFTARGLIPRYYAEHNTTPLYHPRDLAAFLAKLSGLVVKDDPQDPLDIPEASRRLSVPMDRVTEVILENRIKLYANGAPQPHFRDFRLSLDALREAFSAEQEGAVTPTEAAKRLQVSVRTVRGLLDQGILEPRVVEERRTARTRRYVSSRSVEKFAGEYITVTTLAAQSGRLPGAEAILQSDRGIQPLALDSRCNTIYRRSDLIWVAEASFFV</sequence>
<organism evidence="2 3">
    <name type="scientific">Paracoccus marcusii</name>
    <dbReference type="NCBI Taxonomy" id="59779"/>
    <lineage>
        <taxon>Bacteria</taxon>
        <taxon>Pseudomonadati</taxon>
        <taxon>Pseudomonadota</taxon>
        <taxon>Alphaproteobacteria</taxon>
        <taxon>Rhodobacterales</taxon>
        <taxon>Paracoccaceae</taxon>
        <taxon>Paracoccus</taxon>
    </lineage>
</organism>
<proteinExistence type="predicted"/>